<dbReference type="Pfam" id="PF01886">
    <property type="entry name" value="DUF61"/>
    <property type="match status" value="1"/>
</dbReference>
<sequence length="138" mass="15806">MLDKIFELGLKDILAGLPSERVSLRDAISGHLRIKLNNGYFHELNEKEVKDFSSKVPLYLWSLVKVPIIITKSFEIGEYDVIDNEWDKKALSYVLGKDFLYLTTVDVEELLKAYKTLIFITLSSSNIFLTTEKSDEGI</sequence>
<dbReference type="AlphaFoldDB" id="A0A1W6K237"/>
<reference evidence="1 2" key="1">
    <citation type="submission" date="2017-03" db="EMBL/GenBank/DDBJ databases">
        <title>Sulfur activation and transportation mechanism of thermophilic Archaea Acidianus manzaensis YN-25.</title>
        <authorList>
            <person name="Ma Y."/>
            <person name="Yang Y."/>
            <person name="Xia J."/>
        </authorList>
    </citation>
    <scope>NUCLEOTIDE SEQUENCE [LARGE SCALE GENOMIC DNA]</scope>
    <source>
        <strain evidence="1 2">YN-25</strain>
    </source>
</reference>
<dbReference type="Proteomes" id="UP000193404">
    <property type="component" value="Chromosome"/>
</dbReference>
<proteinExistence type="predicted"/>
<dbReference type="STRING" id="282676.B6F84_11405"/>
<evidence type="ECO:0000313" key="1">
    <source>
        <dbReference type="EMBL" id="ARM76565.1"/>
    </source>
</evidence>
<dbReference type="KEGG" id="aman:B6F84_11405"/>
<dbReference type="InterPro" id="IPR002746">
    <property type="entry name" value="UPF0216"/>
</dbReference>
<dbReference type="OrthoDB" id="15458at2157"/>
<accession>A0A1W6K237</accession>
<protein>
    <recommendedName>
        <fullName evidence="3">DUF61 domain-containing protein</fullName>
    </recommendedName>
</protein>
<evidence type="ECO:0000313" key="2">
    <source>
        <dbReference type="Proteomes" id="UP000193404"/>
    </source>
</evidence>
<keyword evidence="2" id="KW-1185">Reference proteome</keyword>
<dbReference type="RefSeq" id="WP_148692354.1">
    <property type="nucleotide sequence ID" value="NZ_CP020477.1"/>
</dbReference>
<organism evidence="1 2">
    <name type="scientific">Acidianus manzaensis</name>
    <dbReference type="NCBI Taxonomy" id="282676"/>
    <lineage>
        <taxon>Archaea</taxon>
        <taxon>Thermoproteota</taxon>
        <taxon>Thermoprotei</taxon>
        <taxon>Sulfolobales</taxon>
        <taxon>Sulfolobaceae</taxon>
        <taxon>Acidianus</taxon>
    </lineage>
</organism>
<dbReference type="EMBL" id="CP020477">
    <property type="protein sequence ID" value="ARM76565.1"/>
    <property type="molecule type" value="Genomic_DNA"/>
</dbReference>
<evidence type="ECO:0008006" key="3">
    <source>
        <dbReference type="Google" id="ProtNLM"/>
    </source>
</evidence>
<dbReference type="GeneID" id="41591540"/>
<name>A0A1W6K237_9CREN</name>
<gene>
    <name evidence="1" type="ORF">B6F84_11405</name>
</gene>